<dbReference type="InterPro" id="IPR016805">
    <property type="entry name" value="MIX23_fungal"/>
</dbReference>
<reference evidence="3" key="1">
    <citation type="submission" date="2016-03" db="EMBL/GenBank/DDBJ databases">
        <authorList>
            <person name="Devillers H."/>
        </authorList>
    </citation>
    <scope>NUCLEOTIDE SEQUENCE [LARGE SCALE GENOMIC DNA]</scope>
</reference>
<comment type="similarity">
    <text evidence="1">Belongs to the MIX23 family.</text>
</comment>
<dbReference type="InterPro" id="IPR019171">
    <property type="entry name" value="MIX23"/>
</dbReference>
<evidence type="ECO:0000256" key="1">
    <source>
        <dbReference type="ARBA" id="ARBA00024204"/>
    </source>
</evidence>
<protein>
    <submittedName>
        <fullName evidence="2">LAMI_0F09032g1_1</fullName>
    </submittedName>
</protein>
<evidence type="ECO:0000313" key="2">
    <source>
        <dbReference type="EMBL" id="SCU97141.1"/>
    </source>
</evidence>
<dbReference type="PIRSF" id="PIRSF022603">
    <property type="entry name" value="UCP022603"/>
    <property type="match status" value="1"/>
</dbReference>
<accession>A0A1G4K0T6</accession>
<dbReference type="PANTHER" id="PTHR31905">
    <property type="entry name" value="COILED-COIL DOMAIN-CONTAINING PROTEIN 58"/>
    <property type="match status" value="1"/>
</dbReference>
<name>A0A1G4K0T6_9SACH</name>
<proteinExistence type="inferred from homology"/>
<gene>
    <name evidence="2" type="ORF">LAMI_0F09032G</name>
</gene>
<sequence>MGNKLVIKAPVQVMDLSYQFKGSENLRNMELTVTREGCVDPRLLNSFLRAMRHNSDDVIREKLNNVKDLTTHEKRARCQDFVHNELSGNWRIRDKVISFCENESSQLKTELDQLYAQNVDASQATVSARMDPYAPRAEQMRKDLEYGDWQRLDAWVKNQREVESILQKSAVSVLNTRCDPNIDYMTQFDDLRRSL</sequence>
<dbReference type="Pfam" id="PF09774">
    <property type="entry name" value="MIX23"/>
    <property type="match status" value="1"/>
</dbReference>
<dbReference type="AlphaFoldDB" id="A0A1G4K0T6"/>
<organism evidence="2 3">
    <name type="scientific">Lachancea mirantina</name>
    <dbReference type="NCBI Taxonomy" id="1230905"/>
    <lineage>
        <taxon>Eukaryota</taxon>
        <taxon>Fungi</taxon>
        <taxon>Dikarya</taxon>
        <taxon>Ascomycota</taxon>
        <taxon>Saccharomycotina</taxon>
        <taxon>Saccharomycetes</taxon>
        <taxon>Saccharomycetales</taxon>
        <taxon>Saccharomycetaceae</taxon>
        <taxon>Lachancea</taxon>
    </lineage>
</organism>
<keyword evidence="3" id="KW-1185">Reference proteome</keyword>
<dbReference type="GO" id="GO:0005758">
    <property type="term" value="C:mitochondrial intermembrane space"/>
    <property type="evidence" value="ECO:0007669"/>
    <property type="project" value="InterPro"/>
</dbReference>
<dbReference type="OrthoDB" id="5593818at2759"/>
<evidence type="ECO:0000313" key="3">
    <source>
        <dbReference type="Proteomes" id="UP000191024"/>
    </source>
</evidence>
<dbReference type="EMBL" id="LT598467">
    <property type="protein sequence ID" value="SCU97141.1"/>
    <property type="molecule type" value="Genomic_DNA"/>
</dbReference>
<dbReference type="PANTHER" id="PTHR31905:SF2">
    <property type="entry name" value="PROTEIN MIX23"/>
    <property type="match status" value="1"/>
</dbReference>
<dbReference type="Proteomes" id="UP000191024">
    <property type="component" value="Chromosome F"/>
</dbReference>